<reference evidence="8" key="1">
    <citation type="submission" date="2019-12" db="EMBL/GenBank/DDBJ databases">
        <title>Microbes associate with the intestines of laboratory mice.</title>
        <authorList>
            <person name="Navarre W."/>
            <person name="Wong E."/>
        </authorList>
    </citation>
    <scope>NUCLEOTIDE SEQUENCE</scope>
    <source>
        <strain evidence="8">NM79_F5</strain>
    </source>
</reference>
<feature type="transmembrane region" description="Helical" evidence="6">
    <location>
        <begin position="20"/>
        <end position="48"/>
    </location>
</feature>
<name>A0A964W4H0_9CLOT</name>
<evidence type="ECO:0000259" key="7">
    <source>
        <dbReference type="Pfam" id="PF02683"/>
    </source>
</evidence>
<dbReference type="GO" id="GO:0017004">
    <property type="term" value="P:cytochrome complex assembly"/>
    <property type="evidence" value="ECO:0007669"/>
    <property type="project" value="InterPro"/>
</dbReference>
<accession>A0A964W4H0</accession>
<dbReference type="GO" id="GO:0016020">
    <property type="term" value="C:membrane"/>
    <property type="evidence" value="ECO:0007669"/>
    <property type="project" value="UniProtKB-SubCell"/>
</dbReference>
<dbReference type="InterPro" id="IPR003834">
    <property type="entry name" value="Cyt_c_assmbl_TM_dom"/>
</dbReference>
<keyword evidence="3 6" id="KW-0812">Transmembrane</keyword>
<dbReference type="RefSeq" id="WP_160360903.1">
    <property type="nucleotide sequence ID" value="NZ_WSRQ01000053.1"/>
</dbReference>
<evidence type="ECO:0000256" key="4">
    <source>
        <dbReference type="ARBA" id="ARBA00022989"/>
    </source>
</evidence>
<gene>
    <name evidence="8" type="ORF">GKZ28_21850</name>
</gene>
<dbReference type="Proteomes" id="UP000656077">
    <property type="component" value="Unassembled WGS sequence"/>
</dbReference>
<feature type="transmembrane region" description="Helical" evidence="6">
    <location>
        <begin position="166"/>
        <end position="194"/>
    </location>
</feature>
<feature type="transmembrane region" description="Helical" evidence="6">
    <location>
        <begin position="132"/>
        <end position="160"/>
    </location>
</feature>
<dbReference type="InterPro" id="IPR051790">
    <property type="entry name" value="Cytochrome_c-biogenesis_DsbD"/>
</dbReference>
<feature type="transmembrane region" description="Helical" evidence="6">
    <location>
        <begin position="60"/>
        <end position="81"/>
    </location>
</feature>
<evidence type="ECO:0000256" key="3">
    <source>
        <dbReference type="ARBA" id="ARBA00022692"/>
    </source>
</evidence>
<evidence type="ECO:0000256" key="1">
    <source>
        <dbReference type="ARBA" id="ARBA00004141"/>
    </source>
</evidence>
<feature type="transmembrane region" description="Helical" evidence="6">
    <location>
        <begin position="206"/>
        <end position="227"/>
    </location>
</feature>
<dbReference type="EMBL" id="WSRQ01000053">
    <property type="protein sequence ID" value="MVX66325.1"/>
    <property type="molecule type" value="Genomic_DNA"/>
</dbReference>
<keyword evidence="5 6" id="KW-0472">Membrane</keyword>
<evidence type="ECO:0000256" key="2">
    <source>
        <dbReference type="ARBA" id="ARBA00006143"/>
    </source>
</evidence>
<feature type="domain" description="Cytochrome C biogenesis protein transmembrane" evidence="7">
    <location>
        <begin position="19"/>
        <end position="225"/>
    </location>
</feature>
<evidence type="ECO:0000256" key="5">
    <source>
        <dbReference type="ARBA" id="ARBA00023136"/>
    </source>
</evidence>
<sequence length="230" mass="24893">MINEWLESLSTLITQRMWLAPLLALFTGVLTSFTPCSLSSVPLVISCVGGTKSDDTRRAFKLSIVFAIGTASTFTALGVAASLMGKLMQGTGSWWYLILGTLMVLMALQTWELFNFIPSSYAISKNKKTGYIGAFIAGILGGFFSSPCSTPALIVILAFVAKEGNILFGTLLLLLYSIGHSVLVIIAGTSIGFVSKITSSNKYGNLSFILKIFMGFIMLLLSFYMFYLGF</sequence>
<protein>
    <submittedName>
        <fullName evidence="8">Cytochrome c biogenesis protein CcdA</fullName>
    </submittedName>
</protein>
<dbReference type="PANTHER" id="PTHR31272:SF6">
    <property type="entry name" value="CYTOCHROME C-TYPE BIOGENESIS CCDA-LIKE CHLOROPLASTIC PROTEIN"/>
    <property type="match status" value="1"/>
</dbReference>
<feature type="transmembrane region" description="Helical" evidence="6">
    <location>
        <begin position="93"/>
        <end position="111"/>
    </location>
</feature>
<comment type="similarity">
    <text evidence="2">Belongs to the DsbD family.</text>
</comment>
<evidence type="ECO:0000256" key="6">
    <source>
        <dbReference type="SAM" id="Phobius"/>
    </source>
</evidence>
<dbReference type="Pfam" id="PF02683">
    <property type="entry name" value="DsbD_TM"/>
    <property type="match status" value="1"/>
</dbReference>
<keyword evidence="4 6" id="KW-1133">Transmembrane helix</keyword>
<proteinExistence type="inferred from homology"/>
<organism evidence="8 9">
    <name type="scientific">Clostridium chromiireducens</name>
    <dbReference type="NCBI Taxonomy" id="225345"/>
    <lineage>
        <taxon>Bacteria</taxon>
        <taxon>Bacillati</taxon>
        <taxon>Bacillota</taxon>
        <taxon>Clostridia</taxon>
        <taxon>Eubacteriales</taxon>
        <taxon>Clostridiaceae</taxon>
        <taxon>Clostridium</taxon>
    </lineage>
</organism>
<dbReference type="AlphaFoldDB" id="A0A964W4H0"/>
<comment type="caution">
    <text evidence="8">The sequence shown here is derived from an EMBL/GenBank/DDBJ whole genome shotgun (WGS) entry which is preliminary data.</text>
</comment>
<evidence type="ECO:0000313" key="8">
    <source>
        <dbReference type="EMBL" id="MVX66325.1"/>
    </source>
</evidence>
<evidence type="ECO:0000313" key="9">
    <source>
        <dbReference type="Proteomes" id="UP000656077"/>
    </source>
</evidence>
<comment type="subcellular location">
    <subcellularLocation>
        <location evidence="1">Membrane</location>
        <topology evidence="1">Multi-pass membrane protein</topology>
    </subcellularLocation>
</comment>
<dbReference type="PANTHER" id="PTHR31272">
    <property type="entry name" value="CYTOCHROME C-TYPE BIOGENESIS PROTEIN HI_1454-RELATED"/>
    <property type="match status" value="1"/>
</dbReference>